<reference evidence="2" key="1">
    <citation type="submission" date="2023-06" db="EMBL/GenBank/DDBJ databases">
        <title>Draft genome of Marssonina rosae.</title>
        <authorList>
            <person name="Cheng Q."/>
        </authorList>
    </citation>
    <scope>NUCLEOTIDE SEQUENCE</scope>
    <source>
        <strain evidence="2">R4</strain>
    </source>
</reference>
<evidence type="ECO:0000313" key="2">
    <source>
        <dbReference type="EMBL" id="KAK2624263.1"/>
    </source>
</evidence>
<accession>A0AAD9STB5</accession>
<organism evidence="2 3">
    <name type="scientific">Diplocarpon rosae</name>
    <dbReference type="NCBI Taxonomy" id="946125"/>
    <lineage>
        <taxon>Eukaryota</taxon>
        <taxon>Fungi</taxon>
        <taxon>Dikarya</taxon>
        <taxon>Ascomycota</taxon>
        <taxon>Pezizomycotina</taxon>
        <taxon>Leotiomycetes</taxon>
        <taxon>Helotiales</taxon>
        <taxon>Drepanopezizaceae</taxon>
        <taxon>Diplocarpon</taxon>
    </lineage>
</organism>
<name>A0AAD9STB5_9HELO</name>
<comment type="caution">
    <text evidence="2">The sequence shown here is derived from an EMBL/GenBank/DDBJ whole genome shotgun (WGS) entry which is preliminary data.</text>
</comment>
<evidence type="ECO:0008006" key="4">
    <source>
        <dbReference type="Google" id="ProtNLM"/>
    </source>
</evidence>
<feature type="compositionally biased region" description="Low complexity" evidence="1">
    <location>
        <begin position="367"/>
        <end position="377"/>
    </location>
</feature>
<dbReference type="EMBL" id="JAUBYV010000010">
    <property type="protein sequence ID" value="KAK2624263.1"/>
    <property type="molecule type" value="Genomic_DNA"/>
</dbReference>
<feature type="region of interest" description="Disordered" evidence="1">
    <location>
        <begin position="361"/>
        <end position="381"/>
    </location>
</feature>
<gene>
    <name evidence="2" type="ORF">QTJ16_006213</name>
</gene>
<dbReference type="AlphaFoldDB" id="A0AAD9STB5"/>
<dbReference type="Proteomes" id="UP001285354">
    <property type="component" value="Unassembled WGS sequence"/>
</dbReference>
<evidence type="ECO:0000256" key="1">
    <source>
        <dbReference type="SAM" id="MobiDB-lite"/>
    </source>
</evidence>
<keyword evidence="3" id="KW-1185">Reference proteome</keyword>
<proteinExistence type="predicted"/>
<protein>
    <recommendedName>
        <fullName evidence="4">Gastric mucin-like protein</fullName>
    </recommendedName>
</protein>
<evidence type="ECO:0000313" key="3">
    <source>
        <dbReference type="Proteomes" id="UP001285354"/>
    </source>
</evidence>
<sequence length="1009" mass="111725">MRTKLEDTKSGRLIALEGDTDVISTQLRLLPPSQKIMILPDFLDKQSSANHNGVFDARAYVRHVQRDLFQRTETARSFIQSSTPRNPRLVFAIHGSIGARAECITKISQNLTNGNVGEAEKIFNDIVQDGVAGLMKMDDAVEEVPFPGNYGFDRVLGNTSVNSIQRERSLGCEAVLSIQKREDTVKASHEISTEAHKGQIVRTVLTVPSRSKATLLDKRMAFRDTHSAPYLPDRAQDTDTDNEMRYDANDATAGEDSIMSAPITAPVITGEACLVGIQPSPVAKIVRRAQSSDGISLINPRYSQPTLMPRALKQTASQDHLSERSQSAVVMQTERNNEADRFTAIPRTTFLKASETIVRGSPTLTKSTRSSNSSSASREMPNRAVYVDRGTGAEEAIVTDSKIMPFVPVFELVEDVVIQFTDDSPNDIFESVVKSYKNGSYPILPMAAETSASAYPSSLVDIDEGYNPMFGARSVASPRLMEDLDIRPISCLTTVSFEAAYDRQQEYDPYAAESNSCDIQRHRPPNSHPRISLDIESASTPTQVKPLREAETPPLLENENSKKEISTKFVKLTPVNPGNAISVQNSFRRLLEVFFPPHEKYSQFYYQVAPEVERMWKPVLRNDENFGKENEIETVDQIIAFGSEDGVERNFFFHLSGQIERFGSRRDGLNRSGKLDIRYLISNVMQSHCSVQPTDQAIDSLANPDILAALIVPQIEAFLATNTSTRLLVLHYTPTDLHTIFALRKLLGSDLFKVAAILDSLASDPPSMSRPGTYVCSRPRTPISSRSLSCQNITSGQPSTIKNRHMPATALIDKNSFQLQPSIEEPISSLAEADFFLPSTATNSEIANFLARVRKCLVNKSAFYAMEPEPKSVIIERLPIPLPASPTRIRDRDSGYPASEFSGLACGAAPSISPDTTRGNGKVTGYAASTVTSKHRYTASIASVETKATQIDKKGDKDWENFDVGEEDSDDDEFDRMIMGREMQKITPEVKQVEQKRNKKKALKWLGLA</sequence>